<organism evidence="1">
    <name type="scientific">bioreactor metagenome</name>
    <dbReference type="NCBI Taxonomy" id="1076179"/>
    <lineage>
        <taxon>unclassified sequences</taxon>
        <taxon>metagenomes</taxon>
        <taxon>ecological metagenomes</taxon>
    </lineage>
</organism>
<sequence length="156" mass="17164">MIREISGLNDVVVHKGSLSRLLEINFWVEKDFAGSYKGDGIILASPTGSTAYSLSAGGPVVHPSLEVMVQTWICPHTITARPTIIPPDRHCTIEVQDASSEVMLTVDGQTSQPLFKKDQVLVTAAPYKAIFIRLTPLNFFSLLKTKLGSETVFRYE</sequence>
<protein>
    <submittedName>
        <fullName evidence="1">NAD kinase</fullName>
        <ecNumber evidence="1">2.7.1.23</ecNumber>
    </submittedName>
</protein>
<dbReference type="PANTHER" id="PTHR20275">
    <property type="entry name" value="NAD KINASE"/>
    <property type="match status" value="1"/>
</dbReference>
<dbReference type="InterPro" id="IPR016064">
    <property type="entry name" value="NAD/diacylglycerol_kinase_sf"/>
</dbReference>
<comment type="caution">
    <text evidence="1">The sequence shown here is derived from an EMBL/GenBank/DDBJ whole genome shotgun (WGS) entry which is preliminary data.</text>
</comment>
<dbReference type="EMBL" id="VSSQ01090580">
    <property type="protein sequence ID" value="MPN36440.1"/>
    <property type="molecule type" value="Genomic_DNA"/>
</dbReference>
<dbReference type="Pfam" id="PF20143">
    <property type="entry name" value="NAD_kinase_C"/>
    <property type="match status" value="1"/>
</dbReference>
<dbReference type="GO" id="GO:0006741">
    <property type="term" value="P:NADP+ biosynthetic process"/>
    <property type="evidence" value="ECO:0007669"/>
    <property type="project" value="TreeGrafter"/>
</dbReference>
<dbReference type="InterPro" id="IPR017437">
    <property type="entry name" value="ATP-NAD_kinase_PpnK-typ_C"/>
</dbReference>
<keyword evidence="1" id="KW-0418">Kinase</keyword>
<dbReference type="GO" id="GO:0003951">
    <property type="term" value="F:NAD+ kinase activity"/>
    <property type="evidence" value="ECO:0007669"/>
    <property type="project" value="UniProtKB-EC"/>
</dbReference>
<reference evidence="1" key="1">
    <citation type="submission" date="2019-08" db="EMBL/GenBank/DDBJ databases">
        <authorList>
            <person name="Kucharzyk K."/>
            <person name="Murdoch R.W."/>
            <person name="Higgins S."/>
            <person name="Loffler F."/>
        </authorList>
    </citation>
    <scope>NUCLEOTIDE SEQUENCE</scope>
</reference>
<dbReference type="SUPFAM" id="SSF111331">
    <property type="entry name" value="NAD kinase/diacylglycerol kinase-like"/>
    <property type="match status" value="1"/>
</dbReference>
<dbReference type="EC" id="2.7.1.23" evidence="1"/>
<dbReference type="AlphaFoldDB" id="A0A645HCI5"/>
<proteinExistence type="predicted"/>
<accession>A0A645HCI5</accession>
<gene>
    <name evidence="1" type="primary">nadK_42</name>
    <name evidence="1" type="ORF">SDC9_183949</name>
</gene>
<evidence type="ECO:0000313" key="1">
    <source>
        <dbReference type="EMBL" id="MPN36440.1"/>
    </source>
</evidence>
<dbReference type="GO" id="GO:0019674">
    <property type="term" value="P:NAD+ metabolic process"/>
    <property type="evidence" value="ECO:0007669"/>
    <property type="project" value="InterPro"/>
</dbReference>
<dbReference type="PANTHER" id="PTHR20275:SF0">
    <property type="entry name" value="NAD KINASE"/>
    <property type="match status" value="1"/>
</dbReference>
<keyword evidence="1" id="KW-0808">Transferase</keyword>
<name>A0A645HCI5_9ZZZZ</name>
<dbReference type="Gene3D" id="2.60.200.30">
    <property type="entry name" value="Probable inorganic polyphosphate/atp-NAD kinase, domain 2"/>
    <property type="match status" value="1"/>
</dbReference>